<evidence type="ECO:0000259" key="1">
    <source>
        <dbReference type="PROSITE" id="PS50995"/>
    </source>
</evidence>
<dbReference type="SUPFAM" id="SSF46785">
    <property type="entry name" value="Winged helix' DNA-binding domain"/>
    <property type="match status" value="1"/>
</dbReference>
<keyword evidence="3" id="KW-1185">Reference proteome</keyword>
<dbReference type="InterPro" id="IPR036388">
    <property type="entry name" value="WH-like_DNA-bd_sf"/>
</dbReference>
<feature type="domain" description="HTH marR-type" evidence="1">
    <location>
        <begin position="9"/>
        <end position="146"/>
    </location>
</feature>
<dbReference type="CDD" id="cd00090">
    <property type="entry name" value="HTH_ARSR"/>
    <property type="match status" value="1"/>
</dbReference>
<gene>
    <name evidence="2" type="ORF">ACFFTL_29835</name>
</gene>
<dbReference type="EMBL" id="JBHMCG010000131">
    <property type="protein sequence ID" value="MFB9576369.1"/>
    <property type="molecule type" value="Genomic_DNA"/>
</dbReference>
<dbReference type="Gene3D" id="1.10.10.10">
    <property type="entry name" value="Winged helix-like DNA-binding domain superfamily/Winged helix DNA-binding domain"/>
    <property type="match status" value="1"/>
</dbReference>
<dbReference type="PANTHER" id="PTHR33164:SF106">
    <property type="entry name" value="TRANSCRIPTIONAL REGULATORY PROTEIN"/>
    <property type="match status" value="1"/>
</dbReference>
<comment type="caution">
    <text evidence="2">The sequence shown here is derived from an EMBL/GenBank/DDBJ whole genome shotgun (WGS) entry which is preliminary data.</text>
</comment>
<dbReference type="InterPro" id="IPR039422">
    <property type="entry name" value="MarR/SlyA-like"/>
</dbReference>
<dbReference type="Pfam" id="PF12802">
    <property type="entry name" value="MarR_2"/>
    <property type="match status" value="1"/>
</dbReference>
<protein>
    <submittedName>
        <fullName evidence="2">MarR family winged helix-turn-helix transcriptional regulator</fullName>
    </submittedName>
</protein>
<proteinExistence type="predicted"/>
<sequence>MPQKSPVRRSALLAELSTESRRYMAAYALFNQAVADHLRIHPTDLQCLNLLSLEAEPVTTGRIAELTGLTTGSATRLVDRLERAGYVTRERDTADRRRVLVATVPERMAEFGAVWGRLSRDWAAMFEAYDDDEVALLIAHMRRTVELGAGQIARLRSGEFDAAQGGA</sequence>
<dbReference type="PANTHER" id="PTHR33164">
    <property type="entry name" value="TRANSCRIPTIONAL REGULATOR, MARR FAMILY"/>
    <property type="match status" value="1"/>
</dbReference>
<evidence type="ECO:0000313" key="2">
    <source>
        <dbReference type="EMBL" id="MFB9576369.1"/>
    </source>
</evidence>
<dbReference type="SMART" id="SM00347">
    <property type="entry name" value="HTH_MARR"/>
    <property type="match status" value="1"/>
</dbReference>
<dbReference type="Proteomes" id="UP001589710">
    <property type="component" value="Unassembled WGS sequence"/>
</dbReference>
<dbReference type="InterPro" id="IPR011991">
    <property type="entry name" value="ArsR-like_HTH"/>
</dbReference>
<reference evidence="2 3" key="1">
    <citation type="submission" date="2024-09" db="EMBL/GenBank/DDBJ databases">
        <authorList>
            <person name="Sun Q."/>
            <person name="Mori K."/>
        </authorList>
    </citation>
    <scope>NUCLEOTIDE SEQUENCE [LARGE SCALE GENOMIC DNA]</scope>
    <source>
        <strain evidence="2 3">JCM 3331</strain>
    </source>
</reference>
<dbReference type="RefSeq" id="WP_345517562.1">
    <property type="nucleotide sequence ID" value="NZ_BAAAXD010000045.1"/>
</dbReference>
<accession>A0ABV5RHJ8</accession>
<dbReference type="InterPro" id="IPR000835">
    <property type="entry name" value="HTH_MarR-typ"/>
</dbReference>
<dbReference type="InterPro" id="IPR036390">
    <property type="entry name" value="WH_DNA-bd_sf"/>
</dbReference>
<dbReference type="PROSITE" id="PS50995">
    <property type="entry name" value="HTH_MARR_2"/>
    <property type="match status" value="1"/>
</dbReference>
<name>A0ABV5RHJ8_9ACTN</name>
<organism evidence="2 3">
    <name type="scientific">Streptomyces yanii</name>
    <dbReference type="NCBI Taxonomy" id="78510"/>
    <lineage>
        <taxon>Bacteria</taxon>
        <taxon>Bacillati</taxon>
        <taxon>Actinomycetota</taxon>
        <taxon>Actinomycetes</taxon>
        <taxon>Kitasatosporales</taxon>
        <taxon>Streptomycetaceae</taxon>
        <taxon>Streptomyces</taxon>
    </lineage>
</organism>
<evidence type="ECO:0000313" key="3">
    <source>
        <dbReference type="Proteomes" id="UP001589710"/>
    </source>
</evidence>